<comment type="caution">
    <text evidence="1">The sequence shown here is derived from an EMBL/GenBank/DDBJ whole genome shotgun (WGS) entry which is preliminary data.</text>
</comment>
<organism evidence="1 2">
    <name type="scientific">Allacma fusca</name>
    <dbReference type="NCBI Taxonomy" id="39272"/>
    <lineage>
        <taxon>Eukaryota</taxon>
        <taxon>Metazoa</taxon>
        <taxon>Ecdysozoa</taxon>
        <taxon>Arthropoda</taxon>
        <taxon>Hexapoda</taxon>
        <taxon>Collembola</taxon>
        <taxon>Symphypleona</taxon>
        <taxon>Sminthuridae</taxon>
        <taxon>Allacma</taxon>
    </lineage>
</organism>
<evidence type="ECO:0000313" key="1">
    <source>
        <dbReference type="EMBL" id="CAG7731644.1"/>
    </source>
</evidence>
<sequence>MILPLTIPWSHPPNSAILPESVFHGEASAPLVSPHSLHRTLGKREDYSVEASSLQAGLTTKLLHSAPLQSWVERGFTSEDFRTEFERRIWSDFSRAMAEYGIFS</sequence>
<dbReference type="Proteomes" id="UP000708208">
    <property type="component" value="Unassembled WGS sequence"/>
</dbReference>
<dbReference type="EMBL" id="CAJVCH010216797">
    <property type="protein sequence ID" value="CAG7731644.1"/>
    <property type="molecule type" value="Genomic_DNA"/>
</dbReference>
<proteinExistence type="predicted"/>
<gene>
    <name evidence="1" type="ORF">AFUS01_LOCUS20220</name>
</gene>
<protein>
    <submittedName>
        <fullName evidence="1">Uncharacterized protein</fullName>
    </submittedName>
</protein>
<reference evidence="1" key="1">
    <citation type="submission" date="2021-06" db="EMBL/GenBank/DDBJ databases">
        <authorList>
            <person name="Hodson N. C."/>
            <person name="Mongue J. A."/>
            <person name="Jaron S. K."/>
        </authorList>
    </citation>
    <scope>NUCLEOTIDE SEQUENCE</scope>
</reference>
<name>A0A8J2P5E5_9HEXA</name>
<accession>A0A8J2P5E5</accession>
<dbReference type="AlphaFoldDB" id="A0A8J2P5E5"/>
<keyword evidence="2" id="KW-1185">Reference proteome</keyword>
<evidence type="ECO:0000313" key="2">
    <source>
        <dbReference type="Proteomes" id="UP000708208"/>
    </source>
</evidence>